<dbReference type="PANTHER" id="PTHR31751:SF42">
    <property type="entry name" value="PROTEIN CBG10204"/>
    <property type="match status" value="1"/>
</dbReference>
<dbReference type="EMBL" id="GACK01001239">
    <property type="protein sequence ID" value="JAA63795.1"/>
    <property type="molecule type" value="mRNA"/>
</dbReference>
<reference evidence="1" key="2">
    <citation type="journal article" date="2015" name="J. Proteomics">
        <title>Sexual differences in the sialomes of the zebra tick, Rhipicephalus pulchellus.</title>
        <authorList>
            <person name="Tan A.W."/>
            <person name="Francischetti I.M."/>
            <person name="Slovak M."/>
            <person name="Kini R.M."/>
            <person name="Ribeiro J.M."/>
        </authorList>
    </citation>
    <scope>NUCLEOTIDE SEQUENCE</scope>
    <source>
        <tissue evidence="1">Salivary gland</tissue>
    </source>
</reference>
<name>L7MIH8_RHIPC</name>
<protein>
    <submittedName>
        <fullName evidence="1">Uncharacterized protein</fullName>
    </submittedName>
</protein>
<proteinExistence type="evidence at transcript level"/>
<feature type="non-terminal residue" evidence="1">
    <location>
        <position position="1"/>
    </location>
</feature>
<evidence type="ECO:0000313" key="1">
    <source>
        <dbReference type="EMBL" id="JAA63795.1"/>
    </source>
</evidence>
<organism evidence="1">
    <name type="scientific">Rhipicephalus pulchellus</name>
    <name type="common">Yellow backed tick</name>
    <name type="synonym">Dermacentor pulchellus</name>
    <dbReference type="NCBI Taxonomy" id="72859"/>
    <lineage>
        <taxon>Eukaryota</taxon>
        <taxon>Metazoa</taxon>
        <taxon>Ecdysozoa</taxon>
        <taxon>Arthropoda</taxon>
        <taxon>Chelicerata</taxon>
        <taxon>Arachnida</taxon>
        <taxon>Acari</taxon>
        <taxon>Parasitiformes</taxon>
        <taxon>Ixodida</taxon>
        <taxon>Ixodoidea</taxon>
        <taxon>Ixodidae</taxon>
        <taxon>Rhipicephalinae</taxon>
        <taxon>Rhipicephalus</taxon>
        <taxon>Rhipicephalus</taxon>
    </lineage>
</organism>
<dbReference type="PANTHER" id="PTHR31751">
    <property type="entry name" value="SI:CH211-108C17.2-RELATED-RELATED"/>
    <property type="match status" value="1"/>
</dbReference>
<reference evidence="1" key="1">
    <citation type="submission" date="2012-11" db="EMBL/GenBank/DDBJ databases">
        <authorList>
            <person name="Lucero-Rivera Y.E."/>
            <person name="Tovar-Ramirez D."/>
        </authorList>
    </citation>
    <scope>NUCLEOTIDE SEQUENCE</scope>
    <source>
        <tissue evidence="1">Salivary gland</tissue>
    </source>
</reference>
<sequence>SEHVEEAPHEQRKFLVFESNLRELLAFCRVCHRRFRNEFKVVGSMLHVTSSCPHHTQTWQSQPLVGNKPAGNVLLAAAILFSGCTVATFLRALKSINVQTLHERTFFNYQRGYLLPAVKKLFQMRQAQLLRGLPEDGVELAGDGRCDSPGYSAKYCTYTVLATEVGKILHYEQIRVGESSAVPSSSAMEKEGLTRCLQKLEEYGVTVQSLTTGGLKFSAGSNSFLQTVIVTLLCFFHNRI</sequence>
<accession>L7MIH8</accession>
<dbReference type="AlphaFoldDB" id="L7MIH8"/>